<keyword evidence="11" id="KW-0325">Glycoprotein</keyword>
<feature type="transmembrane region" description="Helical" evidence="20">
    <location>
        <begin position="286"/>
        <end position="311"/>
    </location>
</feature>
<name>A0A8K9UES2_ONCMY</name>
<dbReference type="AlphaFoldDB" id="A0A8K9UES2"/>
<evidence type="ECO:0000256" key="5">
    <source>
        <dbReference type="ARBA" id="ARBA00022597"/>
    </source>
</evidence>
<keyword evidence="3" id="KW-0813">Transport</keyword>
<evidence type="ECO:0000256" key="13">
    <source>
        <dbReference type="ARBA" id="ARBA00036082"/>
    </source>
</evidence>
<dbReference type="GO" id="GO:0016324">
    <property type="term" value="C:apical plasma membrane"/>
    <property type="evidence" value="ECO:0007669"/>
    <property type="project" value="UniProtKB-SubCell"/>
</dbReference>
<dbReference type="PANTHER" id="PTHR11819:SF128">
    <property type="entry name" value="SODIUM_MANNOSE COTRANSPORTER SLC5A10"/>
    <property type="match status" value="1"/>
</dbReference>
<keyword evidence="22" id="KW-1185">Reference proteome</keyword>
<evidence type="ECO:0000256" key="11">
    <source>
        <dbReference type="ARBA" id="ARBA00023180"/>
    </source>
</evidence>
<dbReference type="NCBIfam" id="TIGR00813">
    <property type="entry name" value="sss"/>
    <property type="match status" value="1"/>
</dbReference>
<evidence type="ECO:0000256" key="14">
    <source>
        <dbReference type="ARBA" id="ARBA00036553"/>
    </source>
</evidence>
<reference evidence="21" key="1">
    <citation type="submission" date="2025-08" db="UniProtKB">
        <authorList>
            <consortium name="Ensembl"/>
        </authorList>
    </citation>
    <scope>IDENTIFICATION</scope>
</reference>
<dbReference type="Proteomes" id="UP000694395">
    <property type="component" value="Unassembled WGS sequence"/>
</dbReference>
<dbReference type="InterPro" id="IPR038377">
    <property type="entry name" value="Na/Glc_symporter_sf"/>
</dbReference>
<evidence type="ECO:0000256" key="7">
    <source>
        <dbReference type="ARBA" id="ARBA00022989"/>
    </source>
</evidence>
<dbReference type="GeneTree" id="ENSGT00940000159416"/>
<evidence type="ECO:0000256" key="8">
    <source>
        <dbReference type="ARBA" id="ARBA00023053"/>
    </source>
</evidence>
<keyword evidence="6 20" id="KW-0812">Transmembrane</keyword>
<comment type="function">
    <text evidence="18">Electrogenic Na+-coupled sugar symporter that actively transports D-mannose or D-fructose at the plasma membrane, with a Na+ to sugar coupling ratio of 1:1. Transporter activity is driven by a transmembrane Na+ electrochemical gradient set by the Na+/K+ pump. Exclusively recognizes sugar substrates having a pyranose ring with an axial hydroxyl group on carbon 2. Has likely evolved to enable renal reabsorption of D-mannose, an important constituent of oligosaccharide chains of glycoproteins. Contributes to dietary D-fructose reabsorption from glomerular filtrate across the brush border of the kidney.</text>
</comment>
<protein>
    <recommendedName>
        <fullName evidence="15">Sodium/mannose cotransporter SLC5A10</fullName>
    </recommendedName>
    <alternativeName>
        <fullName evidence="16">Sodium/glucose cotransporter 5</fullName>
    </alternativeName>
    <alternativeName>
        <fullName evidence="17">Solute carrier family 5 member 10</fullName>
    </alternativeName>
</protein>
<feature type="transmembrane region" description="Helical" evidence="20">
    <location>
        <begin position="187"/>
        <end position="205"/>
    </location>
</feature>
<feature type="transmembrane region" description="Helical" evidence="20">
    <location>
        <begin position="16"/>
        <end position="37"/>
    </location>
</feature>
<evidence type="ECO:0000313" key="22">
    <source>
        <dbReference type="Proteomes" id="UP000694395"/>
    </source>
</evidence>
<comment type="catalytic activity">
    <reaction evidence="13">
        <text>D-mannose(out) + Na(+)(out) = D-mannose(in) + Na(+)(in)</text>
        <dbReference type="Rhea" id="RHEA:72907"/>
        <dbReference type="ChEBI" id="CHEBI:4208"/>
        <dbReference type="ChEBI" id="CHEBI:29101"/>
    </reaction>
    <physiologicalReaction direction="left-to-right" evidence="13">
        <dbReference type="Rhea" id="RHEA:72908"/>
    </physiologicalReaction>
</comment>
<feature type="transmembrane region" description="Helical" evidence="20">
    <location>
        <begin position="408"/>
        <end position="430"/>
    </location>
</feature>
<feature type="transmembrane region" description="Helical" evidence="20">
    <location>
        <begin position="58"/>
        <end position="79"/>
    </location>
</feature>
<evidence type="ECO:0000256" key="16">
    <source>
        <dbReference type="ARBA" id="ARBA00041339"/>
    </source>
</evidence>
<keyword evidence="8" id="KW-0915">Sodium</keyword>
<comment type="catalytic activity">
    <reaction evidence="14">
        <text>D-fructopyranose(out) + Na(+)(out) = D-fructopyranose(in) + Na(+)(in)</text>
        <dbReference type="Rhea" id="RHEA:72915"/>
        <dbReference type="ChEBI" id="CHEBI:29101"/>
        <dbReference type="ChEBI" id="CHEBI:37714"/>
    </reaction>
    <physiologicalReaction direction="left-to-right" evidence="14">
        <dbReference type="Rhea" id="RHEA:72916"/>
    </physiologicalReaction>
</comment>
<keyword evidence="5" id="KW-0762">Sugar transport</keyword>
<dbReference type="PROSITE" id="PS00456">
    <property type="entry name" value="NA_SOLUT_SYMP_1"/>
    <property type="match status" value="1"/>
</dbReference>
<feature type="transmembrane region" description="Helical" evidence="20">
    <location>
        <begin position="573"/>
        <end position="596"/>
    </location>
</feature>
<keyword evidence="4" id="KW-1003">Cell membrane</keyword>
<dbReference type="PROSITE" id="PS50283">
    <property type="entry name" value="NA_SOLUT_SYMP_3"/>
    <property type="match status" value="1"/>
</dbReference>
<feature type="transmembrane region" description="Helical" evidence="20">
    <location>
        <begin position="375"/>
        <end position="396"/>
    </location>
</feature>
<feature type="transmembrane region" description="Helical" evidence="20">
    <location>
        <begin position="247"/>
        <end position="265"/>
    </location>
</feature>
<feature type="transmembrane region" description="Helical" evidence="20">
    <location>
        <begin position="119"/>
        <end position="136"/>
    </location>
</feature>
<dbReference type="Pfam" id="PF00474">
    <property type="entry name" value="SSF"/>
    <property type="match status" value="1"/>
</dbReference>
<keyword evidence="10 20" id="KW-0472">Membrane</keyword>
<evidence type="ECO:0000256" key="17">
    <source>
        <dbReference type="ARBA" id="ARBA00042835"/>
    </source>
</evidence>
<feature type="transmembrane region" description="Helical" evidence="20">
    <location>
        <begin position="437"/>
        <end position="459"/>
    </location>
</feature>
<evidence type="ECO:0000256" key="15">
    <source>
        <dbReference type="ARBA" id="ARBA00039217"/>
    </source>
</evidence>
<dbReference type="PANTHER" id="PTHR11819">
    <property type="entry name" value="SOLUTE CARRIER FAMILY 5"/>
    <property type="match status" value="1"/>
</dbReference>
<feature type="transmembrane region" description="Helical" evidence="20">
    <location>
        <begin position="479"/>
        <end position="500"/>
    </location>
</feature>
<feature type="transmembrane region" description="Helical" evidence="20">
    <location>
        <begin position="331"/>
        <end position="354"/>
    </location>
</feature>
<dbReference type="Ensembl" id="ENSOMYT00000144263.1">
    <property type="protein sequence ID" value="ENSOMYP00000109654.1"/>
    <property type="gene ID" value="ENSOMYG00000059235.1"/>
</dbReference>
<dbReference type="PROSITE" id="PS00457">
    <property type="entry name" value="NA_SOLUT_SYMP_2"/>
    <property type="match status" value="1"/>
</dbReference>
<feature type="transmembrane region" description="Helical" evidence="20">
    <location>
        <begin position="156"/>
        <end position="180"/>
    </location>
</feature>
<dbReference type="GO" id="GO:0005412">
    <property type="term" value="F:D-glucose:sodium symporter activity"/>
    <property type="evidence" value="ECO:0007669"/>
    <property type="project" value="TreeGrafter"/>
</dbReference>
<keyword evidence="9" id="KW-0406">Ion transport</keyword>
<dbReference type="Gene3D" id="1.20.1730.10">
    <property type="entry name" value="Sodium/glucose cotransporter"/>
    <property type="match status" value="1"/>
</dbReference>
<keyword evidence="12" id="KW-0739">Sodium transport</keyword>
<evidence type="ECO:0000256" key="9">
    <source>
        <dbReference type="ARBA" id="ARBA00023065"/>
    </source>
</evidence>
<comment type="subcellular location">
    <subcellularLocation>
        <location evidence="1">Apical cell membrane</location>
        <topology evidence="1">Multi-pass membrane protein</topology>
    </subcellularLocation>
</comment>
<accession>A0A8K9UES2</accession>
<organism evidence="21 22">
    <name type="scientific">Oncorhynchus mykiss</name>
    <name type="common">Rainbow trout</name>
    <name type="synonym">Salmo gairdneri</name>
    <dbReference type="NCBI Taxonomy" id="8022"/>
    <lineage>
        <taxon>Eukaryota</taxon>
        <taxon>Metazoa</taxon>
        <taxon>Chordata</taxon>
        <taxon>Craniata</taxon>
        <taxon>Vertebrata</taxon>
        <taxon>Euteleostomi</taxon>
        <taxon>Actinopterygii</taxon>
        <taxon>Neopterygii</taxon>
        <taxon>Teleostei</taxon>
        <taxon>Protacanthopterygii</taxon>
        <taxon>Salmoniformes</taxon>
        <taxon>Salmonidae</taxon>
        <taxon>Salmoninae</taxon>
        <taxon>Oncorhynchus</taxon>
    </lineage>
</organism>
<evidence type="ECO:0000256" key="12">
    <source>
        <dbReference type="ARBA" id="ARBA00023201"/>
    </source>
</evidence>
<evidence type="ECO:0000256" key="2">
    <source>
        <dbReference type="ARBA" id="ARBA00006434"/>
    </source>
</evidence>
<evidence type="ECO:0000313" key="21">
    <source>
        <dbReference type="Ensembl" id="ENSOMYP00000109654.1"/>
    </source>
</evidence>
<evidence type="ECO:0000256" key="1">
    <source>
        <dbReference type="ARBA" id="ARBA00004424"/>
    </source>
</evidence>
<evidence type="ECO:0000256" key="18">
    <source>
        <dbReference type="ARBA" id="ARBA00045692"/>
    </source>
</evidence>
<comment type="similarity">
    <text evidence="2 19">Belongs to the sodium:solute symporter (SSF) (TC 2.A.21) family.</text>
</comment>
<proteinExistence type="inferred from homology"/>
<reference evidence="21" key="2">
    <citation type="submission" date="2025-09" db="UniProtKB">
        <authorList>
            <consortium name="Ensembl"/>
        </authorList>
    </citation>
    <scope>IDENTIFICATION</scope>
</reference>
<dbReference type="InterPro" id="IPR001734">
    <property type="entry name" value="Na/solute_symporter"/>
</dbReference>
<evidence type="ECO:0000256" key="19">
    <source>
        <dbReference type="RuleBase" id="RU362091"/>
    </source>
</evidence>
<evidence type="ECO:0000256" key="20">
    <source>
        <dbReference type="SAM" id="Phobius"/>
    </source>
</evidence>
<evidence type="ECO:0000256" key="10">
    <source>
        <dbReference type="ARBA" id="ARBA00023136"/>
    </source>
</evidence>
<evidence type="ECO:0000256" key="6">
    <source>
        <dbReference type="ARBA" id="ARBA00022692"/>
    </source>
</evidence>
<keyword evidence="7 20" id="KW-1133">Transmembrane helix</keyword>
<dbReference type="InterPro" id="IPR018212">
    <property type="entry name" value="Na/solute_symporter_CS"/>
</dbReference>
<evidence type="ECO:0000256" key="3">
    <source>
        <dbReference type="ARBA" id="ARBA00022448"/>
    </source>
</evidence>
<sequence>MASNSTTQFFALSQSFSISDIIIIAAYFLLNVAVGIWSSCRVSRNTLSGYFLAGRDMAWWPIGASLFASSEGSGLFIGLAGTGAAGGIAVAGFEWNTVCLFQIVTMPEYLGRRFGGERIRTYLSVLSLMLSVFTKISTDLYSGALFVQVCLGWNLYLSTVLMLVVTALYTIAGGLAAVIYTDTLQTFVMIIGAIILTITAFNKIGGYSNLERVYQAAIPSKIIPNSSCHLPREDAMHLFRHPVTGDLPWPGMTLGLTILATWYWCTDQVIVQRSLSAKNLSHAKGASILASYLKMLPFIFIILPGMISRALYPGNTHPLYPALCTQVTPSLRGLMIAVMMAALMSSLTSIFNSSSTLFTMDIWKKYRAYASERELLLVGRIVTVILVVISVVWIPILQSANSGQLYVYIQSVTSYLAPPVTAVFSLAIFWTRTNEQGAFWGLMVGLVVGVCRMVLEFAFPPPRCGIQDDAPSVLRSVHYLHFAIILCFLSAAVVMVISLLTPPPTEEQVRNLTWWTLTQEEEGEIPLQKVSSISSAPVRRAVCGRGAGLCSSAEGPAEEVPLPRIPSVRESVFWSRFCCVNAILLICVNIFLYAYFA</sequence>
<feature type="transmembrane region" description="Helical" evidence="20">
    <location>
        <begin position="85"/>
        <end position="107"/>
    </location>
</feature>
<evidence type="ECO:0000256" key="4">
    <source>
        <dbReference type="ARBA" id="ARBA00022475"/>
    </source>
</evidence>